<dbReference type="SMART" id="SM00220">
    <property type="entry name" value="S_TKc"/>
    <property type="match status" value="1"/>
</dbReference>
<dbReference type="PANTHER" id="PTHR47973">
    <property type="entry name" value="CYSTEINE-RICH RECEPTOR-LIKE PROTEIN KINASE 3"/>
    <property type="match status" value="1"/>
</dbReference>
<evidence type="ECO:0000313" key="14">
    <source>
        <dbReference type="EMBL" id="VAH55636.1"/>
    </source>
</evidence>
<dbReference type="GO" id="GO:0004674">
    <property type="term" value="F:protein serine/threonine kinase activity"/>
    <property type="evidence" value="ECO:0007669"/>
    <property type="project" value="UniProtKB-KW"/>
</dbReference>
<keyword evidence="5 10" id="KW-0547">Nucleotide-binding</keyword>
<keyword evidence="2" id="KW-0808">Transferase</keyword>
<dbReference type="InterPro" id="IPR038408">
    <property type="entry name" value="GNK2_sf"/>
</dbReference>
<feature type="domain" description="Protein kinase" evidence="12">
    <location>
        <begin position="418"/>
        <end position="693"/>
    </location>
</feature>
<evidence type="ECO:0000256" key="10">
    <source>
        <dbReference type="PROSITE-ProRule" id="PRU10141"/>
    </source>
</evidence>
<dbReference type="PROSITE" id="PS51473">
    <property type="entry name" value="GNK2"/>
    <property type="match status" value="2"/>
</dbReference>
<dbReference type="SUPFAM" id="SSF56112">
    <property type="entry name" value="Protein kinase-like (PK-like)"/>
    <property type="match status" value="1"/>
</dbReference>
<evidence type="ECO:0000256" key="1">
    <source>
        <dbReference type="ARBA" id="ARBA00022527"/>
    </source>
</evidence>
<evidence type="ECO:0000256" key="6">
    <source>
        <dbReference type="ARBA" id="ARBA00022777"/>
    </source>
</evidence>
<dbReference type="GO" id="GO:0005524">
    <property type="term" value="F:ATP binding"/>
    <property type="evidence" value="ECO:0007669"/>
    <property type="project" value="UniProtKB-UniRule"/>
</dbReference>
<dbReference type="Pfam" id="PF00069">
    <property type="entry name" value="Pkinase"/>
    <property type="match status" value="1"/>
</dbReference>
<feature type="domain" description="Gnk2-homologous" evidence="13">
    <location>
        <begin position="208"/>
        <end position="316"/>
    </location>
</feature>
<dbReference type="InterPro" id="IPR008271">
    <property type="entry name" value="Ser/Thr_kinase_AS"/>
</dbReference>
<keyword evidence="11" id="KW-0812">Transmembrane</keyword>
<dbReference type="EMBL" id="LT934115">
    <property type="protein sequence ID" value="VAH55636.1"/>
    <property type="molecule type" value="Genomic_DNA"/>
</dbReference>
<keyword evidence="7 10" id="KW-0067">ATP-binding</keyword>
<organism evidence="14 15">
    <name type="scientific">Triticum turgidum subsp. durum</name>
    <name type="common">Durum wheat</name>
    <name type="synonym">Triticum durum</name>
    <dbReference type="NCBI Taxonomy" id="4567"/>
    <lineage>
        <taxon>Eukaryota</taxon>
        <taxon>Viridiplantae</taxon>
        <taxon>Streptophyta</taxon>
        <taxon>Embryophyta</taxon>
        <taxon>Tracheophyta</taxon>
        <taxon>Spermatophyta</taxon>
        <taxon>Magnoliopsida</taxon>
        <taxon>Liliopsida</taxon>
        <taxon>Poales</taxon>
        <taxon>Poaceae</taxon>
        <taxon>BOP clade</taxon>
        <taxon>Pooideae</taxon>
        <taxon>Triticodae</taxon>
        <taxon>Triticeae</taxon>
        <taxon>Triticinae</taxon>
        <taxon>Triticum</taxon>
    </lineage>
</organism>
<evidence type="ECO:0000256" key="5">
    <source>
        <dbReference type="ARBA" id="ARBA00022741"/>
    </source>
</evidence>
<name>A0A9R0R9R0_TRITD</name>
<proteinExistence type="predicted"/>
<keyword evidence="6" id="KW-0418">Kinase</keyword>
<protein>
    <recommendedName>
        <fullName evidence="16">Cysteine-rich receptor-like protein kinase</fullName>
    </recommendedName>
</protein>
<dbReference type="Gene3D" id="3.30.200.20">
    <property type="entry name" value="Phosphorylase Kinase, domain 1"/>
    <property type="match status" value="1"/>
</dbReference>
<keyword evidence="15" id="KW-1185">Reference proteome</keyword>
<dbReference type="CDD" id="cd23509">
    <property type="entry name" value="Gnk2-like"/>
    <property type="match status" value="2"/>
</dbReference>
<dbReference type="InterPro" id="IPR000719">
    <property type="entry name" value="Prot_kinase_dom"/>
</dbReference>
<dbReference type="Gene3D" id="3.30.430.20">
    <property type="entry name" value="Gnk2 domain, C-X8-C-X2-C motif"/>
    <property type="match status" value="2"/>
</dbReference>
<dbReference type="PROSITE" id="PS50011">
    <property type="entry name" value="PROTEIN_KINASE_DOM"/>
    <property type="match status" value="1"/>
</dbReference>
<keyword evidence="11" id="KW-1133">Transmembrane helix</keyword>
<evidence type="ECO:0000256" key="4">
    <source>
        <dbReference type="ARBA" id="ARBA00022737"/>
    </source>
</evidence>
<keyword evidence="9" id="KW-0325">Glycoprotein</keyword>
<dbReference type="OMA" id="ITWVHEE"/>
<feature type="binding site" evidence="10">
    <location>
        <position position="446"/>
    </location>
    <ligand>
        <name>ATP</name>
        <dbReference type="ChEBI" id="CHEBI:30616"/>
    </ligand>
</feature>
<dbReference type="InterPro" id="IPR052059">
    <property type="entry name" value="CR_Ser/Thr_kinase"/>
</dbReference>
<feature type="domain" description="Gnk2-homologous" evidence="13">
    <location>
        <begin position="88"/>
        <end position="198"/>
    </location>
</feature>
<evidence type="ECO:0000256" key="2">
    <source>
        <dbReference type="ARBA" id="ARBA00022679"/>
    </source>
</evidence>
<keyword evidence="4" id="KW-0677">Repeat</keyword>
<dbReference type="InterPro" id="IPR002902">
    <property type="entry name" value="GNK2"/>
</dbReference>
<evidence type="ECO:0000256" key="11">
    <source>
        <dbReference type="SAM" id="Phobius"/>
    </source>
</evidence>
<feature type="transmembrane region" description="Helical" evidence="11">
    <location>
        <begin position="359"/>
        <end position="385"/>
    </location>
</feature>
<evidence type="ECO:0000259" key="13">
    <source>
        <dbReference type="PROSITE" id="PS51473"/>
    </source>
</evidence>
<keyword evidence="1" id="KW-0723">Serine/threonine-protein kinase</keyword>
<dbReference type="Gene3D" id="1.10.510.10">
    <property type="entry name" value="Transferase(Phosphotransferase) domain 1"/>
    <property type="match status" value="1"/>
</dbReference>
<dbReference type="InterPro" id="IPR017441">
    <property type="entry name" value="Protein_kinase_ATP_BS"/>
</dbReference>
<dbReference type="Gramene" id="TRITD3Av1G002630.1">
    <property type="protein sequence ID" value="TRITD3Av1G002630.1"/>
    <property type="gene ID" value="TRITD3Av1G002630"/>
</dbReference>
<sequence length="693" mass="76160">MIHLELLAMASGSMPRLLIAFILISCVVHRGRAISTILPAVQYIKCGSQKYELGLLAMAPGFMPRRLIAFLLIFCVLRRGQGGSTTSPGQQHLLCGSQKYEMGSPYDDHVRWLLPNLTESVIQDGAISGWADVGNVASDPDDGVGCMAMCYADHGREDCAQCLRYVAGRFLEGKDCPNARNASAFYDTCMVWYYQLSPVVGFGYLSVAFKRDLGLDLTGSQDVASFREKRRLLLQDLSSRAIASKQYAAASSSYYGSAVQSIYGLVQCQRFLSRENCSCCLNELTQYVARHRSTMNMTIGAVKTYWCYIRYGTEKFDDYISEYMATPPSPNDAWATAPAMAPALAPAPPPHKHKGRATMIGVIIGICSGSIVLVTGTMLLLRYLFRGRLSRVPSRQSIKLGSSAPMQFSASQLRDATNNFTDPLGSGAFGTVYKGTMGGKEVAVKKLHSKDGVVGAAFTSEAHMLMAFKHKNLVKLLGYCDTGDDRLLCFEYLSGGSIDKFIYKGSGYVLDWSGRYKIVQGICSGLHYLHHELDHEQNIVHLDLKASNVLVSRGDGGDITCVKIADFGLSKFFKADLTHSYTEQIVGLLAYMAPEYVYKGRISPKADIYSFGILILEIVTGRCAEVGDSSGDFITWVHEEWRGDVRALMDVDGLPGDSITQARNCIEIALDCIQEDPNSRPDAAMIRQRLSHV</sequence>
<dbReference type="Proteomes" id="UP000324705">
    <property type="component" value="Chromosome 3A"/>
</dbReference>
<evidence type="ECO:0008006" key="16">
    <source>
        <dbReference type="Google" id="ProtNLM"/>
    </source>
</evidence>
<gene>
    <name evidence="14" type="ORF">TRITD_3Av1G002630</name>
</gene>
<dbReference type="AlphaFoldDB" id="A0A9R0R9R0"/>
<evidence type="ECO:0000256" key="8">
    <source>
        <dbReference type="ARBA" id="ARBA00023170"/>
    </source>
</evidence>
<dbReference type="InterPro" id="IPR011009">
    <property type="entry name" value="Kinase-like_dom_sf"/>
</dbReference>
<evidence type="ECO:0000313" key="15">
    <source>
        <dbReference type="Proteomes" id="UP000324705"/>
    </source>
</evidence>
<accession>A0A9R0R9R0</accession>
<dbReference type="PROSITE" id="PS00108">
    <property type="entry name" value="PROTEIN_KINASE_ST"/>
    <property type="match status" value="1"/>
</dbReference>
<evidence type="ECO:0000256" key="9">
    <source>
        <dbReference type="ARBA" id="ARBA00023180"/>
    </source>
</evidence>
<evidence type="ECO:0000256" key="7">
    <source>
        <dbReference type="ARBA" id="ARBA00022840"/>
    </source>
</evidence>
<evidence type="ECO:0000256" key="3">
    <source>
        <dbReference type="ARBA" id="ARBA00022729"/>
    </source>
</evidence>
<reference evidence="14 15" key="1">
    <citation type="submission" date="2017-09" db="EMBL/GenBank/DDBJ databases">
        <authorList>
            <consortium name="International Durum Wheat Genome Sequencing Consortium (IDWGSC)"/>
            <person name="Milanesi L."/>
        </authorList>
    </citation>
    <scope>NUCLEOTIDE SEQUENCE [LARGE SCALE GENOMIC DNA]</scope>
    <source>
        <strain evidence="15">cv. Svevo</strain>
    </source>
</reference>
<dbReference type="PROSITE" id="PS00107">
    <property type="entry name" value="PROTEIN_KINASE_ATP"/>
    <property type="match status" value="1"/>
</dbReference>
<keyword evidence="3" id="KW-0732">Signal</keyword>
<keyword evidence="8" id="KW-0675">Receptor</keyword>
<evidence type="ECO:0000259" key="12">
    <source>
        <dbReference type="PROSITE" id="PS50011"/>
    </source>
</evidence>
<dbReference type="Pfam" id="PF01657">
    <property type="entry name" value="Stress-antifung"/>
    <property type="match status" value="2"/>
</dbReference>
<keyword evidence="11" id="KW-0472">Membrane</keyword>